<accession>A0A936K5V4</accession>
<comment type="caution">
    <text evidence="2">The sequence shown here is derived from an EMBL/GenBank/DDBJ whole genome shotgun (WGS) entry which is preliminary data.</text>
</comment>
<reference evidence="2 3" key="1">
    <citation type="submission" date="2020-10" db="EMBL/GenBank/DDBJ databases">
        <title>Connecting structure to function with the recovery of over 1000 high-quality activated sludge metagenome-assembled genomes encoding full-length rRNA genes using long-read sequencing.</title>
        <authorList>
            <person name="Singleton C.M."/>
            <person name="Petriglieri F."/>
            <person name="Kristensen J.M."/>
            <person name="Kirkegaard R.H."/>
            <person name="Michaelsen T.Y."/>
            <person name="Andersen M.H."/>
            <person name="Karst S.M."/>
            <person name="Dueholm M.S."/>
            <person name="Nielsen P.H."/>
            <person name="Albertsen M."/>
        </authorList>
    </citation>
    <scope>NUCLEOTIDE SEQUENCE [LARGE SCALE GENOMIC DNA]</scope>
    <source>
        <strain evidence="2">OdNE_18-Q3-R46-58_MAXAC.008</strain>
    </source>
</reference>
<sequence length="232" mass="25636">MEQLTTLRDLQATLDYLATIQRELSALPPDLAALDARVKSTEKQIAEKAKALDTAKAQIAVKSKEFIQAQKDEDRARAAVKTTSQKLQYTAAIRELDEKERLKAAVSKPLKALEITVQTLEQALATLETERAAAQAQFDELHAVFLEEHANQVEGRKQLLAKKAKLEAKLTTTEVARFHRLAGARQGRAVVIVENGACSGCNVKLRGPMLFQLKEGKTIVTCESCQRTLFLP</sequence>
<dbReference type="EMBL" id="JADKCH010000010">
    <property type="protein sequence ID" value="MBK8572973.1"/>
    <property type="molecule type" value="Genomic_DNA"/>
</dbReference>
<keyword evidence="1" id="KW-0175">Coiled coil</keyword>
<dbReference type="Proteomes" id="UP000709959">
    <property type="component" value="Unassembled WGS sequence"/>
</dbReference>
<evidence type="ECO:0000313" key="3">
    <source>
        <dbReference type="Proteomes" id="UP000709959"/>
    </source>
</evidence>
<dbReference type="SUPFAM" id="SSF57997">
    <property type="entry name" value="Tropomyosin"/>
    <property type="match status" value="1"/>
</dbReference>
<feature type="coiled-coil region" evidence="1">
    <location>
        <begin position="110"/>
        <end position="176"/>
    </location>
</feature>
<feature type="coiled-coil region" evidence="1">
    <location>
        <begin position="31"/>
        <end position="58"/>
    </location>
</feature>
<evidence type="ECO:0008006" key="4">
    <source>
        <dbReference type="Google" id="ProtNLM"/>
    </source>
</evidence>
<dbReference type="Gene3D" id="1.10.287.1490">
    <property type="match status" value="1"/>
</dbReference>
<evidence type="ECO:0000256" key="1">
    <source>
        <dbReference type="SAM" id="Coils"/>
    </source>
</evidence>
<proteinExistence type="predicted"/>
<protein>
    <recommendedName>
        <fullName evidence="4">C4-type zinc ribbon domain-containing protein</fullName>
    </recommendedName>
</protein>
<evidence type="ECO:0000313" key="2">
    <source>
        <dbReference type="EMBL" id="MBK8572973.1"/>
    </source>
</evidence>
<dbReference type="AlphaFoldDB" id="A0A936K5V4"/>
<organism evidence="2 3">
    <name type="scientific">Candidatus Geothrix odensensis</name>
    <dbReference type="NCBI Taxonomy" id="2954440"/>
    <lineage>
        <taxon>Bacteria</taxon>
        <taxon>Pseudomonadati</taxon>
        <taxon>Acidobacteriota</taxon>
        <taxon>Holophagae</taxon>
        <taxon>Holophagales</taxon>
        <taxon>Holophagaceae</taxon>
        <taxon>Geothrix</taxon>
    </lineage>
</organism>
<gene>
    <name evidence="2" type="ORF">IPN91_10075</name>
</gene>
<name>A0A936K5V4_9BACT</name>